<dbReference type="Proteomes" id="UP000608071">
    <property type="component" value="Unassembled WGS sequence"/>
</dbReference>
<comment type="similarity">
    <text evidence="4">Belongs to the SIMIBI class G3E GTPase family. ZNG1 subfamily.</text>
</comment>
<reference evidence="8 9" key="1">
    <citation type="submission" date="2020-08" db="EMBL/GenBank/DDBJ databases">
        <title>A Genomic Blueprint of the Chicken Gut Microbiome.</title>
        <authorList>
            <person name="Gilroy R."/>
            <person name="Ravi A."/>
            <person name="Getino M."/>
            <person name="Pursley I."/>
            <person name="Horton D.L."/>
            <person name="Alikhan N.-F."/>
            <person name="Baker D."/>
            <person name="Gharbi K."/>
            <person name="Hall N."/>
            <person name="Watson M."/>
            <person name="Adriaenssens E.M."/>
            <person name="Foster-Nyarko E."/>
            <person name="Jarju S."/>
            <person name="Secka A."/>
            <person name="Antonio M."/>
            <person name="Oren A."/>
            <person name="Chaudhuri R."/>
            <person name="La Ragione R.M."/>
            <person name="Hildebrand F."/>
            <person name="Pallen M.J."/>
        </authorList>
    </citation>
    <scope>NUCLEOTIDE SEQUENCE [LARGE SCALE GENOMIC DNA]</scope>
    <source>
        <strain evidence="8 9">Sa2BVA9</strain>
    </source>
</reference>
<dbReference type="Pfam" id="PF07683">
    <property type="entry name" value="CobW_C"/>
    <property type="match status" value="1"/>
</dbReference>
<name>A0ABR8SUX0_9BACL</name>
<comment type="caution">
    <text evidence="8">The sequence shown here is derived from an EMBL/GenBank/DDBJ whole genome shotgun (WGS) entry which is preliminary data.</text>
</comment>
<evidence type="ECO:0000259" key="7">
    <source>
        <dbReference type="SMART" id="SM00833"/>
    </source>
</evidence>
<evidence type="ECO:0000256" key="5">
    <source>
        <dbReference type="ARBA" id="ARBA00049117"/>
    </source>
</evidence>
<proteinExistence type="inferred from homology"/>
<keyword evidence="2" id="KW-0378">Hydrolase</keyword>
<dbReference type="InterPro" id="IPR027417">
    <property type="entry name" value="P-loop_NTPase"/>
</dbReference>
<dbReference type="SUPFAM" id="SSF90002">
    <property type="entry name" value="Hypothetical protein YjiA, C-terminal domain"/>
    <property type="match status" value="1"/>
</dbReference>
<protein>
    <submittedName>
        <fullName evidence="8">GTP-binding protein</fullName>
    </submittedName>
</protein>
<dbReference type="PANTHER" id="PTHR13748">
    <property type="entry name" value="COBW-RELATED"/>
    <property type="match status" value="1"/>
</dbReference>
<evidence type="ECO:0000256" key="6">
    <source>
        <dbReference type="SAM" id="Phobius"/>
    </source>
</evidence>
<evidence type="ECO:0000256" key="4">
    <source>
        <dbReference type="ARBA" id="ARBA00034320"/>
    </source>
</evidence>
<dbReference type="InterPro" id="IPR011629">
    <property type="entry name" value="CobW-like_C"/>
</dbReference>
<comment type="catalytic activity">
    <reaction evidence="5">
        <text>GTP + H2O = GDP + phosphate + H(+)</text>
        <dbReference type="Rhea" id="RHEA:19669"/>
        <dbReference type="ChEBI" id="CHEBI:15377"/>
        <dbReference type="ChEBI" id="CHEBI:15378"/>
        <dbReference type="ChEBI" id="CHEBI:37565"/>
        <dbReference type="ChEBI" id="CHEBI:43474"/>
        <dbReference type="ChEBI" id="CHEBI:58189"/>
    </reaction>
    <physiologicalReaction direction="left-to-right" evidence="5">
        <dbReference type="Rhea" id="RHEA:19670"/>
    </physiologicalReaction>
</comment>
<keyword evidence="6" id="KW-1133">Transmembrane helix</keyword>
<dbReference type="Gene3D" id="3.30.1220.10">
    <property type="entry name" value="CobW-like, C-terminal domain"/>
    <property type="match status" value="1"/>
</dbReference>
<keyword evidence="6" id="KW-0812">Transmembrane</keyword>
<keyword evidence="9" id="KW-1185">Reference proteome</keyword>
<dbReference type="EMBL" id="JACSQL010000001">
    <property type="protein sequence ID" value="MBD7967306.1"/>
    <property type="molecule type" value="Genomic_DNA"/>
</dbReference>
<feature type="domain" description="CobW C-terminal" evidence="7">
    <location>
        <begin position="242"/>
        <end position="329"/>
    </location>
</feature>
<organism evidence="8 9">
    <name type="scientific">Paenibacillus gallinarum</name>
    <dbReference type="NCBI Taxonomy" id="2762232"/>
    <lineage>
        <taxon>Bacteria</taxon>
        <taxon>Bacillati</taxon>
        <taxon>Bacillota</taxon>
        <taxon>Bacilli</taxon>
        <taxon>Bacillales</taxon>
        <taxon>Paenibacillaceae</taxon>
        <taxon>Paenibacillus</taxon>
    </lineage>
</organism>
<accession>A0ABR8SUX0</accession>
<evidence type="ECO:0000256" key="3">
    <source>
        <dbReference type="ARBA" id="ARBA00023186"/>
    </source>
</evidence>
<feature type="transmembrane region" description="Helical" evidence="6">
    <location>
        <begin position="12"/>
        <end position="34"/>
    </location>
</feature>
<dbReference type="Pfam" id="PF02492">
    <property type="entry name" value="cobW"/>
    <property type="match status" value="1"/>
</dbReference>
<dbReference type="InterPro" id="IPR051316">
    <property type="entry name" value="Zinc-reg_GTPase_activator"/>
</dbReference>
<gene>
    <name evidence="8" type="ORF">H9647_04455</name>
</gene>
<dbReference type="CDD" id="cd03112">
    <property type="entry name" value="CobW-like"/>
    <property type="match status" value="1"/>
</dbReference>
<dbReference type="SUPFAM" id="SSF52540">
    <property type="entry name" value="P-loop containing nucleoside triphosphate hydrolases"/>
    <property type="match status" value="1"/>
</dbReference>
<evidence type="ECO:0000313" key="9">
    <source>
        <dbReference type="Proteomes" id="UP000608071"/>
    </source>
</evidence>
<keyword evidence="1" id="KW-0547">Nucleotide-binding</keyword>
<evidence type="ECO:0000313" key="8">
    <source>
        <dbReference type="EMBL" id="MBD7967306.1"/>
    </source>
</evidence>
<dbReference type="InterPro" id="IPR036627">
    <property type="entry name" value="CobW-likC_sf"/>
</dbReference>
<dbReference type="Gene3D" id="3.40.50.300">
    <property type="entry name" value="P-loop containing nucleotide triphosphate hydrolases"/>
    <property type="match status" value="1"/>
</dbReference>
<sequence length="336" mass="37695">MTTEQTTNNKKIPVYILSGFLGSGKTTLLVKLLAYWKSKGMTPAVVMNELGEVNLDGEIIGKDVSMAEILGGCICCSVRGDLAPQLVELVQRSSPDVIVIEATGAANPVEILDGIADTSLYVKLEIRELISVVDSIHLLDTYRKQKGKTFRLMQEQIRAASQLLLNKIDLVTEEERQELGECLRRWNPHAEIHVTNYGATSPTAILRENELPGVSADHRSASAYEESHNSSESDHAHSHDHVMAYTHYFSKPINSVQFESWLKQLPRDIYRAKGIVTFSDTNSRFLFQFAYRETDFTKLGSSDRLEDVGVFIGEHFSKTELEQSLRQLEAYEEPAE</sequence>
<dbReference type="SMART" id="SM00833">
    <property type="entry name" value="CobW_C"/>
    <property type="match status" value="1"/>
</dbReference>
<dbReference type="PANTHER" id="PTHR13748:SF62">
    <property type="entry name" value="COBW DOMAIN-CONTAINING PROTEIN"/>
    <property type="match status" value="1"/>
</dbReference>
<evidence type="ECO:0000256" key="1">
    <source>
        <dbReference type="ARBA" id="ARBA00022741"/>
    </source>
</evidence>
<dbReference type="InterPro" id="IPR003495">
    <property type="entry name" value="CobW/HypB/UreG_nucleotide-bd"/>
</dbReference>
<evidence type="ECO:0000256" key="2">
    <source>
        <dbReference type="ARBA" id="ARBA00022801"/>
    </source>
</evidence>
<dbReference type="RefSeq" id="WP_191798501.1">
    <property type="nucleotide sequence ID" value="NZ_JACSQL010000001.1"/>
</dbReference>
<keyword evidence="3" id="KW-0143">Chaperone</keyword>
<keyword evidence="6" id="KW-0472">Membrane</keyword>